<dbReference type="GO" id="GO:0046872">
    <property type="term" value="F:metal ion binding"/>
    <property type="evidence" value="ECO:0007669"/>
    <property type="project" value="UniProtKB-KW"/>
</dbReference>
<evidence type="ECO:0000256" key="3">
    <source>
        <dbReference type="ARBA" id="ARBA00022723"/>
    </source>
</evidence>
<dbReference type="InterPro" id="IPR008753">
    <property type="entry name" value="Peptidase_M13_N"/>
</dbReference>
<keyword evidence="2" id="KW-0645">Protease</keyword>
<dbReference type="GO" id="GO:0004222">
    <property type="term" value="F:metalloendopeptidase activity"/>
    <property type="evidence" value="ECO:0007669"/>
    <property type="project" value="InterPro"/>
</dbReference>
<dbReference type="InterPro" id="IPR018497">
    <property type="entry name" value="Peptidase_M13_C"/>
</dbReference>
<dbReference type="PANTHER" id="PTHR11733">
    <property type="entry name" value="ZINC METALLOPROTEASE FAMILY M13 NEPRILYSIN-RELATED"/>
    <property type="match status" value="1"/>
</dbReference>
<evidence type="ECO:0000256" key="4">
    <source>
        <dbReference type="ARBA" id="ARBA00022801"/>
    </source>
</evidence>
<dbReference type="Pfam" id="PF01431">
    <property type="entry name" value="Peptidase_M13"/>
    <property type="match status" value="1"/>
</dbReference>
<gene>
    <name evidence="10" type="ORF">FRZ32_09530</name>
</gene>
<keyword evidence="4" id="KW-0378">Hydrolase</keyword>
<dbReference type="InterPro" id="IPR000718">
    <property type="entry name" value="Peptidase_M13"/>
</dbReference>
<evidence type="ECO:0000256" key="7">
    <source>
        <dbReference type="SAM" id="SignalP"/>
    </source>
</evidence>
<dbReference type="GO" id="GO:0016485">
    <property type="term" value="P:protein processing"/>
    <property type="evidence" value="ECO:0007669"/>
    <property type="project" value="TreeGrafter"/>
</dbReference>
<reference evidence="10 11" key="1">
    <citation type="journal article" date="2015" name="J. Microbiol.">
        <title>Sphingosinicella ginsenosidimutans sp. nov., with ginsenoside converting activity.</title>
        <authorList>
            <person name="Kim J.K."/>
            <person name="Kang M.S."/>
            <person name="Park S.C."/>
            <person name="Kim K.M."/>
            <person name="Choi K."/>
            <person name="Yoon M.H."/>
            <person name="Im W.T."/>
        </authorList>
    </citation>
    <scope>NUCLEOTIDE SEQUENCE [LARGE SCALE GENOMIC DNA]</scope>
    <source>
        <strain evidence="10 11">BS-11</strain>
    </source>
</reference>
<dbReference type="PROSITE" id="PS51257">
    <property type="entry name" value="PROKAR_LIPOPROTEIN"/>
    <property type="match status" value="1"/>
</dbReference>
<keyword evidence="7" id="KW-0732">Signal</keyword>
<dbReference type="CDD" id="cd08662">
    <property type="entry name" value="M13"/>
    <property type="match status" value="1"/>
</dbReference>
<dbReference type="Gene3D" id="3.40.390.10">
    <property type="entry name" value="Collagenase (Catalytic Domain)"/>
    <property type="match status" value="1"/>
</dbReference>
<dbReference type="AlphaFoldDB" id="A0A5C6TXN5"/>
<dbReference type="GO" id="GO:0005886">
    <property type="term" value="C:plasma membrane"/>
    <property type="evidence" value="ECO:0007669"/>
    <property type="project" value="TreeGrafter"/>
</dbReference>
<dbReference type="SUPFAM" id="SSF55486">
    <property type="entry name" value="Metalloproteases ('zincins'), catalytic domain"/>
    <property type="match status" value="1"/>
</dbReference>
<dbReference type="Gene3D" id="1.10.1380.10">
    <property type="entry name" value="Neutral endopeptidase , domain2"/>
    <property type="match status" value="1"/>
</dbReference>
<keyword evidence="3" id="KW-0479">Metal-binding</keyword>
<dbReference type="PRINTS" id="PR00786">
    <property type="entry name" value="NEPRILYSIN"/>
</dbReference>
<proteinExistence type="predicted"/>
<feature type="chain" id="PRO_5023121501" evidence="7">
    <location>
        <begin position="31"/>
        <end position="700"/>
    </location>
</feature>
<comment type="caution">
    <text evidence="10">The sequence shown here is derived from an EMBL/GenBank/DDBJ whole genome shotgun (WGS) entry which is preliminary data.</text>
</comment>
<comment type="cofactor">
    <cofactor evidence="1">
        <name>Zn(2+)</name>
        <dbReference type="ChEBI" id="CHEBI:29105"/>
    </cofactor>
</comment>
<dbReference type="PANTHER" id="PTHR11733:SF211">
    <property type="entry name" value="OLIGOPEPTIDASE LIPOPROTEIN M13 FAMILY"/>
    <property type="match status" value="1"/>
</dbReference>
<feature type="domain" description="Peptidase M13 N-terminal" evidence="9">
    <location>
        <begin position="59"/>
        <end position="445"/>
    </location>
</feature>
<dbReference type="Proteomes" id="UP000321249">
    <property type="component" value="Unassembled WGS sequence"/>
</dbReference>
<evidence type="ECO:0000313" key="10">
    <source>
        <dbReference type="EMBL" id="TXC64999.1"/>
    </source>
</evidence>
<evidence type="ECO:0000256" key="6">
    <source>
        <dbReference type="ARBA" id="ARBA00023049"/>
    </source>
</evidence>
<keyword evidence="11" id="KW-1185">Reference proteome</keyword>
<keyword evidence="5" id="KW-0862">Zinc</keyword>
<sequence length="700" mass="77079">MTVKRMPMRRLALLATTAVILATTACTVSGGGNNMAAASAGTHDQIGVDVAGMNRSVQPGDNFDEFANGGWRAHTEIPADRTSIGSFQGVQEEVDRRNNEIIGGAGQGNPAAGTDQRRIADYYAAYRDTAAIDRRGLAPLQPILQRIAAISNVHDLSAAIGGNMRADVDPLNATNFWTENLFGLFVTQGLETPDTTVPYLLQGGLGMPEREYYLSNDPDMVRIRTAYRAYVAAMMRQLGMSDPDMRAERIFQLEMKIAQGQAPVSEAQDPARVQNWSRADFARRAPGIDWDAFFGAARLGNQQNFVAWHPQPITRLSALVASQPIDAWKDWLAFHTASRMAAVLPSAIDNLRFGFYGQTLSGQQQQRPRDRRALLATSAALGDAVGQIYTQRYFPASAKSDIQSMVQGIVHAFDQRLLAVDWLAPATRAEARRKLQTLIVGVGYPETWRDYSGLEIRAGDAFGNAWRAQDYEYRHQLAKLGRPVDRHEWWMTPQTVNAVNLPLQNALNFPAAILNPPFYDPNADPAFNYGAIGAVIGHEISHSFDNLGATFDADGRYRNWWTPADLAHFTAAGQALARQYDAYEPFPGVHLNGEHTLGENIADLAGLAAALDAYHASLNGRPAPVIGGLTGDQRFFLAYAQAHRAKQREAAMRAQIATNEHAPDAYRALTVRNLDAWYPAFNVRQGQTLYLAPTERVRVW</sequence>
<evidence type="ECO:0000256" key="5">
    <source>
        <dbReference type="ARBA" id="ARBA00022833"/>
    </source>
</evidence>
<evidence type="ECO:0000259" key="9">
    <source>
        <dbReference type="Pfam" id="PF05649"/>
    </source>
</evidence>
<evidence type="ECO:0000259" key="8">
    <source>
        <dbReference type="Pfam" id="PF01431"/>
    </source>
</evidence>
<dbReference type="OrthoDB" id="9775677at2"/>
<feature type="signal peptide" evidence="7">
    <location>
        <begin position="1"/>
        <end position="30"/>
    </location>
</feature>
<dbReference type="PROSITE" id="PS51885">
    <property type="entry name" value="NEPRILYSIN"/>
    <property type="match status" value="1"/>
</dbReference>
<dbReference type="EMBL" id="VOQQ01000001">
    <property type="protein sequence ID" value="TXC64999.1"/>
    <property type="molecule type" value="Genomic_DNA"/>
</dbReference>
<dbReference type="InterPro" id="IPR042089">
    <property type="entry name" value="Peptidase_M13_dom_2"/>
</dbReference>
<evidence type="ECO:0000313" key="11">
    <source>
        <dbReference type="Proteomes" id="UP000321249"/>
    </source>
</evidence>
<organism evidence="10 11">
    <name type="scientific">Allosphingosinicella ginsenosidimutans</name>
    <dbReference type="NCBI Taxonomy" id="1176539"/>
    <lineage>
        <taxon>Bacteria</taxon>
        <taxon>Pseudomonadati</taxon>
        <taxon>Pseudomonadota</taxon>
        <taxon>Alphaproteobacteria</taxon>
        <taxon>Sphingomonadales</taxon>
        <taxon>Sphingomonadaceae</taxon>
        <taxon>Allosphingosinicella</taxon>
    </lineage>
</organism>
<protein>
    <submittedName>
        <fullName evidence="10">M13 family metallopeptidase</fullName>
    </submittedName>
</protein>
<evidence type="ECO:0000256" key="2">
    <source>
        <dbReference type="ARBA" id="ARBA00022670"/>
    </source>
</evidence>
<keyword evidence="6" id="KW-0482">Metalloprotease</keyword>
<evidence type="ECO:0000256" key="1">
    <source>
        <dbReference type="ARBA" id="ARBA00001947"/>
    </source>
</evidence>
<dbReference type="InterPro" id="IPR024079">
    <property type="entry name" value="MetalloPept_cat_dom_sf"/>
</dbReference>
<name>A0A5C6TXN5_9SPHN</name>
<accession>A0A5C6TXN5</accession>
<dbReference type="Pfam" id="PF05649">
    <property type="entry name" value="Peptidase_M13_N"/>
    <property type="match status" value="1"/>
</dbReference>
<feature type="domain" description="Peptidase M13 C-terminal" evidence="8">
    <location>
        <begin position="497"/>
        <end position="697"/>
    </location>
</feature>